<dbReference type="GO" id="GO:0030150">
    <property type="term" value="P:protein import into mitochondrial matrix"/>
    <property type="evidence" value="ECO:0007669"/>
    <property type="project" value="EnsemblFungi"/>
</dbReference>
<dbReference type="AlphaFoldDB" id="I2GZ80"/>
<comment type="similarity">
    <text evidence="2">Belongs to the SAM50/omp85 family.</text>
</comment>
<dbReference type="STRING" id="1071380.I2GZ80"/>
<dbReference type="GO" id="GO:0045040">
    <property type="term" value="P:protein insertion into mitochondrial outer membrane"/>
    <property type="evidence" value="ECO:0007669"/>
    <property type="project" value="EnsemblFungi"/>
</dbReference>
<dbReference type="OrthoDB" id="1724197at2759"/>
<evidence type="ECO:0000313" key="7">
    <source>
        <dbReference type="EMBL" id="CCH59432.1"/>
    </source>
</evidence>
<evidence type="ECO:0000256" key="1">
    <source>
        <dbReference type="ARBA" id="ARBA00004374"/>
    </source>
</evidence>
<dbReference type="PANTHER" id="PTHR12815">
    <property type="entry name" value="SORTING AND ASSEMBLY MACHINERY SAMM50 PROTEIN FAMILY MEMBER"/>
    <property type="match status" value="1"/>
</dbReference>
<dbReference type="HOGENOM" id="CLU_014798_3_1_1"/>
<keyword evidence="4" id="KW-0812">Transmembrane</keyword>
<sequence>MDKDDDFLDSFENNLSNQSNDIIKNTNNWQEVDEKTLQRQIELNQYFSRNPTSLIQLNSLTSNNQTIRPSILRQYVHSTISNAKSFDELYNGLDILNTKLIQHGLVTSIIPNIDTPDGFKLPSAGTSTISTYFPTLPQSFSNMGSNQSSIVDLNVNLNITPIKKFLAKTGTNIGNSEGDGYLQFQLRNIFGGGEQLNFNFSKGTKIHSSYNLNYFQPITPDWLFKASLFKNSVQVGAPIDLLSQGIRLSASSNFLSNTKTLVNHEFSTDHYLRTTKIRMNSVSDTLLFQAGNDFISKLGYSCTFDSRDHPIVSSRGTLIKLGNEFAPDRFFKTNLEIVKNKSFFRDDFITMACTFKTGYIHNFFPNSKAIHRNDKFQNGGANDIRGFQFMGLGPKDRFDSVGGDAFISYGFSVMNKIPIWKFYDSNFRFHWFVNGGKLINSNGKGLLNTFNDLSKQNSMSVGMGIVFRHPMARFELNFAIPVVTHSGDITRKGFQYGIGLSFL</sequence>
<dbReference type="PANTHER" id="PTHR12815:SF18">
    <property type="entry name" value="SORTING AND ASSEMBLY MACHINERY COMPONENT 50 HOMOLOG"/>
    <property type="match status" value="1"/>
</dbReference>
<evidence type="ECO:0000259" key="6">
    <source>
        <dbReference type="Pfam" id="PF01103"/>
    </source>
</evidence>
<dbReference type="FunCoup" id="I2GZ80">
    <property type="interactions" value="180"/>
</dbReference>
<dbReference type="GO" id="GO:0008320">
    <property type="term" value="F:protein transmembrane transporter activity"/>
    <property type="evidence" value="ECO:0007669"/>
    <property type="project" value="EnsemblFungi"/>
</dbReference>
<keyword evidence="5" id="KW-0472">Membrane</keyword>
<dbReference type="InterPro" id="IPR039910">
    <property type="entry name" value="D15-like"/>
</dbReference>
<dbReference type="InterPro" id="IPR000184">
    <property type="entry name" value="Bac_surfAg_D15"/>
</dbReference>
<dbReference type="KEGG" id="tbl:TBLA_0B06060"/>
<dbReference type="GeneID" id="14494012"/>
<keyword evidence="3" id="KW-1134">Transmembrane beta strand</keyword>
<dbReference type="Pfam" id="PF01103">
    <property type="entry name" value="Omp85"/>
    <property type="match status" value="1"/>
</dbReference>
<evidence type="ECO:0000256" key="4">
    <source>
        <dbReference type="ARBA" id="ARBA00022692"/>
    </source>
</evidence>
<dbReference type="Gene3D" id="2.40.160.50">
    <property type="entry name" value="membrane protein fhac: a member of the omp85/tpsb transporter family"/>
    <property type="match status" value="1"/>
</dbReference>
<evidence type="ECO:0000256" key="2">
    <source>
        <dbReference type="ARBA" id="ARBA00010913"/>
    </source>
</evidence>
<evidence type="ECO:0000256" key="3">
    <source>
        <dbReference type="ARBA" id="ARBA00022452"/>
    </source>
</evidence>
<evidence type="ECO:0000256" key="5">
    <source>
        <dbReference type="ARBA" id="ARBA00023136"/>
    </source>
</evidence>
<dbReference type="GO" id="GO:0001401">
    <property type="term" value="C:SAM complex"/>
    <property type="evidence" value="ECO:0007669"/>
    <property type="project" value="EnsemblFungi"/>
</dbReference>
<accession>I2GZ80</accession>
<dbReference type="GO" id="GO:0065003">
    <property type="term" value="P:protein-containing complex assembly"/>
    <property type="evidence" value="ECO:0007669"/>
    <property type="project" value="EnsemblFungi"/>
</dbReference>
<feature type="domain" description="Bacterial surface antigen (D15)" evidence="6">
    <location>
        <begin position="188"/>
        <end position="502"/>
    </location>
</feature>
<organism evidence="7 8">
    <name type="scientific">Henningerozyma blattae (strain ATCC 34711 / CBS 6284 / DSM 70876 / NBRC 10599 / NRRL Y-10934 / UCD 77-7)</name>
    <name type="common">Yeast</name>
    <name type="synonym">Tetrapisispora blattae</name>
    <dbReference type="NCBI Taxonomy" id="1071380"/>
    <lineage>
        <taxon>Eukaryota</taxon>
        <taxon>Fungi</taxon>
        <taxon>Dikarya</taxon>
        <taxon>Ascomycota</taxon>
        <taxon>Saccharomycotina</taxon>
        <taxon>Saccharomycetes</taxon>
        <taxon>Saccharomycetales</taxon>
        <taxon>Saccharomycetaceae</taxon>
        <taxon>Henningerozyma</taxon>
    </lineage>
</organism>
<comment type="subcellular location">
    <subcellularLocation>
        <location evidence="1">Mitochondrion outer membrane</location>
        <topology evidence="1">Multi-pass membrane protein</topology>
    </subcellularLocation>
</comment>
<dbReference type="InParanoid" id="I2GZ80"/>
<dbReference type="eggNOG" id="KOG2602">
    <property type="taxonomic scope" value="Eukaryota"/>
</dbReference>
<evidence type="ECO:0000313" key="8">
    <source>
        <dbReference type="Proteomes" id="UP000002866"/>
    </source>
</evidence>
<dbReference type="RefSeq" id="XP_004178951.1">
    <property type="nucleotide sequence ID" value="XM_004178903.1"/>
</dbReference>
<dbReference type="OMA" id="KHPVARF"/>
<dbReference type="GO" id="GO:0032977">
    <property type="term" value="F:membrane insertase activity"/>
    <property type="evidence" value="ECO:0007669"/>
    <property type="project" value="EnsemblFungi"/>
</dbReference>
<dbReference type="EMBL" id="HE806317">
    <property type="protein sequence ID" value="CCH59432.1"/>
    <property type="molecule type" value="Genomic_DNA"/>
</dbReference>
<protein>
    <recommendedName>
        <fullName evidence="6">Bacterial surface antigen (D15) domain-containing protein</fullName>
    </recommendedName>
</protein>
<dbReference type="Proteomes" id="UP000002866">
    <property type="component" value="Chromosome 2"/>
</dbReference>
<name>I2GZ80_HENB6</name>
<gene>
    <name evidence="7" type="primary">TBLA0B06060</name>
    <name evidence="7" type="ORF">TBLA_0B06060</name>
</gene>
<reference evidence="7 8" key="1">
    <citation type="journal article" date="2011" name="Proc. Natl. Acad. Sci. U.S.A.">
        <title>Evolutionary erosion of yeast sex chromosomes by mating-type switching accidents.</title>
        <authorList>
            <person name="Gordon J.L."/>
            <person name="Armisen D."/>
            <person name="Proux-Wera E."/>
            <person name="Oheigeartaigh S.S."/>
            <person name="Byrne K.P."/>
            <person name="Wolfe K.H."/>
        </authorList>
    </citation>
    <scope>NUCLEOTIDE SEQUENCE [LARGE SCALE GENOMIC DNA]</scope>
    <source>
        <strain evidence="8">ATCC 34711 / CBS 6284 / DSM 70876 / NBRC 10599 / NRRL Y-10934 / UCD 77-7</strain>
    </source>
</reference>
<keyword evidence="8" id="KW-1185">Reference proteome</keyword>
<proteinExistence type="inferred from homology"/>